<dbReference type="AlphaFoldDB" id="A0A918XTV5"/>
<dbReference type="SFLD" id="SFLDS00019">
    <property type="entry name" value="Glutathione_Transferase_(cytos"/>
    <property type="match status" value="1"/>
</dbReference>
<dbReference type="InterPro" id="IPR036249">
    <property type="entry name" value="Thioredoxin-like_sf"/>
</dbReference>
<feature type="domain" description="GST N-terminal" evidence="1">
    <location>
        <begin position="1"/>
        <end position="86"/>
    </location>
</feature>
<accession>A0A918XTV5</accession>
<dbReference type="InterPro" id="IPR010987">
    <property type="entry name" value="Glutathione-S-Trfase_C-like"/>
</dbReference>
<evidence type="ECO:0000313" key="4">
    <source>
        <dbReference type="Proteomes" id="UP000630353"/>
    </source>
</evidence>
<dbReference type="Gene3D" id="3.40.30.10">
    <property type="entry name" value="Glutaredoxin"/>
    <property type="match status" value="1"/>
</dbReference>
<dbReference type="InterPro" id="IPR036282">
    <property type="entry name" value="Glutathione-S-Trfase_C_sf"/>
</dbReference>
<dbReference type="PROSITE" id="PS50405">
    <property type="entry name" value="GST_CTER"/>
    <property type="match status" value="1"/>
</dbReference>
<dbReference type="SFLD" id="SFLDG00358">
    <property type="entry name" value="Main_(cytGST)"/>
    <property type="match status" value="1"/>
</dbReference>
<dbReference type="Gene3D" id="1.20.1050.10">
    <property type="match status" value="1"/>
</dbReference>
<evidence type="ECO:0000259" key="2">
    <source>
        <dbReference type="PROSITE" id="PS50405"/>
    </source>
</evidence>
<proteinExistence type="predicted"/>
<keyword evidence="4" id="KW-1185">Reference proteome</keyword>
<dbReference type="PROSITE" id="PS50404">
    <property type="entry name" value="GST_NTER"/>
    <property type="match status" value="1"/>
</dbReference>
<dbReference type="PANTHER" id="PTHR44051:SF8">
    <property type="entry name" value="GLUTATHIONE S-TRANSFERASE GSTA"/>
    <property type="match status" value="1"/>
</dbReference>
<dbReference type="CDD" id="cd03048">
    <property type="entry name" value="GST_N_Ure2p_like"/>
    <property type="match status" value="1"/>
</dbReference>
<evidence type="ECO:0000259" key="1">
    <source>
        <dbReference type="PROSITE" id="PS50404"/>
    </source>
</evidence>
<name>A0A918XTV5_9PROT</name>
<sequence>MIDFYTAGTGNGRRPALMLEECGLAYTAHKIDLMKGEGKSPEYQKINPVGAIPAIVDRDGPGGRTVTLAQSGAILLYLAEKTGKFWPADPAERAVHLQWLLYALTDVAPTSSAVFYASRLDDKSAQGLFEGRLLAMFGHVDRRLGESEYLAGGYGLADMALYPVYDGRRALIEAKGGLPNVARWAAAVGGRPAVQKGMAVA</sequence>
<dbReference type="RefSeq" id="WP_189991466.1">
    <property type="nucleotide sequence ID" value="NZ_BMZS01000007.1"/>
</dbReference>
<organism evidence="3 4">
    <name type="scientific">Thalassobaculum fulvum</name>
    <dbReference type="NCBI Taxonomy" id="1633335"/>
    <lineage>
        <taxon>Bacteria</taxon>
        <taxon>Pseudomonadati</taxon>
        <taxon>Pseudomonadota</taxon>
        <taxon>Alphaproteobacteria</taxon>
        <taxon>Rhodospirillales</taxon>
        <taxon>Thalassobaculaceae</taxon>
        <taxon>Thalassobaculum</taxon>
    </lineage>
</organism>
<dbReference type="SUPFAM" id="SSF47616">
    <property type="entry name" value="GST C-terminal domain-like"/>
    <property type="match status" value="1"/>
</dbReference>
<dbReference type="PANTHER" id="PTHR44051">
    <property type="entry name" value="GLUTATHIONE S-TRANSFERASE-RELATED"/>
    <property type="match status" value="1"/>
</dbReference>
<feature type="domain" description="GST C-terminal" evidence="2">
    <location>
        <begin position="89"/>
        <end position="201"/>
    </location>
</feature>
<reference evidence="3" key="1">
    <citation type="journal article" date="2014" name="Int. J. Syst. Evol. Microbiol.">
        <title>Complete genome sequence of Corynebacterium casei LMG S-19264T (=DSM 44701T), isolated from a smear-ripened cheese.</title>
        <authorList>
            <consortium name="US DOE Joint Genome Institute (JGI-PGF)"/>
            <person name="Walter F."/>
            <person name="Albersmeier A."/>
            <person name="Kalinowski J."/>
            <person name="Ruckert C."/>
        </authorList>
    </citation>
    <scope>NUCLEOTIDE SEQUENCE</scope>
    <source>
        <strain evidence="3">KCTC 42651</strain>
    </source>
</reference>
<evidence type="ECO:0000313" key="3">
    <source>
        <dbReference type="EMBL" id="GHD54671.1"/>
    </source>
</evidence>
<comment type="caution">
    <text evidence="3">The sequence shown here is derived from an EMBL/GenBank/DDBJ whole genome shotgun (WGS) entry which is preliminary data.</text>
</comment>
<protein>
    <submittedName>
        <fullName evidence="3">Glutathione S-transferase</fullName>
    </submittedName>
</protein>
<dbReference type="SUPFAM" id="SSF52833">
    <property type="entry name" value="Thioredoxin-like"/>
    <property type="match status" value="1"/>
</dbReference>
<dbReference type="EMBL" id="BMZS01000007">
    <property type="protein sequence ID" value="GHD54671.1"/>
    <property type="molecule type" value="Genomic_DNA"/>
</dbReference>
<dbReference type="InterPro" id="IPR004045">
    <property type="entry name" value="Glutathione_S-Trfase_N"/>
</dbReference>
<gene>
    <name evidence="3" type="ORF">GCM10017083_32460</name>
</gene>
<dbReference type="Pfam" id="PF13409">
    <property type="entry name" value="GST_N_2"/>
    <property type="match status" value="1"/>
</dbReference>
<dbReference type="InterPro" id="IPR040079">
    <property type="entry name" value="Glutathione_S-Trfase"/>
</dbReference>
<dbReference type="Proteomes" id="UP000630353">
    <property type="component" value="Unassembled WGS sequence"/>
</dbReference>
<reference evidence="3" key="2">
    <citation type="submission" date="2020-09" db="EMBL/GenBank/DDBJ databases">
        <authorList>
            <person name="Sun Q."/>
            <person name="Kim S."/>
        </authorList>
    </citation>
    <scope>NUCLEOTIDE SEQUENCE</scope>
    <source>
        <strain evidence="3">KCTC 42651</strain>
    </source>
</reference>